<dbReference type="PANTHER" id="PTHR45138">
    <property type="entry name" value="REGULATORY COMPONENTS OF SENSORY TRANSDUCTION SYSTEM"/>
    <property type="match status" value="1"/>
</dbReference>
<dbReference type="EC" id="2.7.7.65" evidence="1"/>
<dbReference type="GO" id="GO:0005886">
    <property type="term" value="C:plasma membrane"/>
    <property type="evidence" value="ECO:0007669"/>
    <property type="project" value="TreeGrafter"/>
</dbReference>
<dbReference type="PROSITE" id="PS50887">
    <property type="entry name" value="GGDEF"/>
    <property type="match status" value="1"/>
</dbReference>
<feature type="transmembrane region" description="Helical" evidence="3">
    <location>
        <begin position="168"/>
        <end position="186"/>
    </location>
</feature>
<keyword evidence="3" id="KW-1133">Transmembrane helix</keyword>
<evidence type="ECO:0000313" key="6">
    <source>
        <dbReference type="Proteomes" id="UP000540787"/>
    </source>
</evidence>
<dbReference type="Pfam" id="PF00990">
    <property type="entry name" value="GGDEF"/>
    <property type="match status" value="1"/>
</dbReference>
<dbReference type="PANTHER" id="PTHR45138:SF9">
    <property type="entry name" value="DIGUANYLATE CYCLASE DGCM-RELATED"/>
    <property type="match status" value="1"/>
</dbReference>
<feature type="transmembrane region" description="Helical" evidence="3">
    <location>
        <begin position="136"/>
        <end position="156"/>
    </location>
</feature>
<dbReference type="GO" id="GO:0052621">
    <property type="term" value="F:diguanylate cyclase activity"/>
    <property type="evidence" value="ECO:0007669"/>
    <property type="project" value="UniProtKB-EC"/>
</dbReference>
<dbReference type="Proteomes" id="UP000540787">
    <property type="component" value="Unassembled WGS sequence"/>
</dbReference>
<evidence type="ECO:0000256" key="1">
    <source>
        <dbReference type="ARBA" id="ARBA00012528"/>
    </source>
</evidence>
<evidence type="ECO:0000313" key="5">
    <source>
        <dbReference type="EMBL" id="MBB6132480.1"/>
    </source>
</evidence>
<dbReference type="EMBL" id="JACHBX010000001">
    <property type="protein sequence ID" value="MBB6132480.1"/>
    <property type="molecule type" value="Genomic_DNA"/>
</dbReference>
<feature type="transmembrane region" description="Helical" evidence="3">
    <location>
        <begin position="30"/>
        <end position="53"/>
    </location>
</feature>
<proteinExistence type="predicted"/>
<dbReference type="InterPro" id="IPR000160">
    <property type="entry name" value="GGDEF_dom"/>
</dbReference>
<organism evidence="5 6">
    <name type="scientific">Massilia aurea</name>
    <dbReference type="NCBI Taxonomy" id="373040"/>
    <lineage>
        <taxon>Bacteria</taxon>
        <taxon>Pseudomonadati</taxon>
        <taxon>Pseudomonadota</taxon>
        <taxon>Betaproteobacteria</taxon>
        <taxon>Burkholderiales</taxon>
        <taxon>Oxalobacteraceae</taxon>
        <taxon>Telluria group</taxon>
        <taxon>Massilia</taxon>
    </lineage>
</organism>
<evidence type="ECO:0000256" key="3">
    <source>
        <dbReference type="SAM" id="Phobius"/>
    </source>
</evidence>
<name>A0A7W9WXH7_9BURK</name>
<dbReference type="GO" id="GO:1902201">
    <property type="term" value="P:negative regulation of bacterial-type flagellum-dependent cell motility"/>
    <property type="evidence" value="ECO:0007669"/>
    <property type="project" value="TreeGrafter"/>
</dbReference>
<dbReference type="SMART" id="SM00267">
    <property type="entry name" value="GGDEF"/>
    <property type="match status" value="1"/>
</dbReference>
<dbReference type="InterPro" id="IPR029787">
    <property type="entry name" value="Nucleotide_cyclase"/>
</dbReference>
<dbReference type="RefSeq" id="WP_229424570.1">
    <property type="nucleotide sequence ID" value="NZ_JACHBX010000001.1"/>
</dbReference>
<dbReference type="AlphaFoldDB" id="A0A7W9WXH7"/>
<evidence type="ECO:0000256" key="2">
    <source>
        <dbReference type="ARBA" id="ARBA00034247"/>
    </source>
</evidence>
<dbReference type="FunFam" id="3.30.70.270:FF:000001">
    <property type="entry name" value="Diguanylate cyclase domain protein"/>
    <property type="match status" value="1"/>
</dbReference>
<evidence type="ECO:0000259" key="4">
    <source>
        <dbReference type="PROSITE" id="PS50887"/>
    </source>
</evidence>
<dbReference type="GO" id="GO:0043709">
    <property type="term" value="P:cell adhesion involved in single-species biofilm formation"/>
    <property type="evidence" value="ECO:0007669"/>
    <property type="project" value="TreeGrafter"/>
</dbReference>
<dbReference type="InterPro" id="IPR050469">
    <property type="entry name" value="Diguanylate_Cyclase"/>
</dbReference>
<dbReference type="Gene3D" id="3.30.70.270">
    <property type="match status" value="1"/>
</dbReference>
<dbReference type="SUPFAM" id="SSF55073">
    <property type="entry name" value="Nucleotide cyclase"/>
    <property type="match status" value="1"/>
</dbReference>
<feature type="domain" description="GGDEF" evidence="4">
    <location>
        <begin position="241"/>
        <end position="371"/>
    </location>
</feature>
<feature type="transmembrane region" description="Helical" evidence="3">
    <location>
        <begin position="89"/>
        <end position="108"/>
    </location>
</feature>
<accession>A0A7W9WXH7</accession>
<protein>
    <recommendedName>
        <fullName evidence="1">diguanylate cyclase</fullName>
        <ecNumber evidence="1">2.7.7.65</ecNumber>
    </recommendedName>
</protein>
<sequence length="371" mass="39674">MTPAPSSTDSKGMTAAPAHTAPMLRRMRNYWIATAMLYLATMGLLAAQVGAGYTPRGPALLLSVVAACGTLAFYALIHFSARLKIAPDMLAALQSLFAIGCIIAGYAIAGPLRASLLSMLVVAIAFCTFAMHPRRALLLAGAALAGMAGIMWYLQAIDPQGHPPAVEAMSFGYLAAALLATTLLASEMTKLRRRMKVSKQELLAALDTIRTLATVDELTSLANRRHMNELLGAEERRSAPATSCVALLDLDLFKQVNDQYGHAVGDAVLRGFAGAAHGALREHDTLARWGGEEFLLLLPDATPQAARQVLERIVTRVHALQIDGMTPARRISFSAGLAERRDGEPFTDAISRADKALYRAKAAGRDRIEVA</sequence>
<feature type="transmembrane region" description="Helical" evidence="3">
    <location>
        <begin position="59"/>
        <end position="77"/>
    </location>
</feature>
<gene>
    <name evidence="5" type="ORF">HD842_000591</name>
</gene>
<keyword evidence="3" id="KW-0472">Membrane</keyword>
<reference evidence="5 6" key="1">
    <citation type="submission" date="2020-08" db="EMBL/GenBank/DDBJ databases">
        <title>The Agave Microbiome: Exploring the role of microbial communities in plant adaptations to desert environments.</title>
        <authorList>
            <person name="Partida-Martinez L.P."/>
        </authorList>
    </citation>
    <scope>NUCLEOTIDE SEQUENCE [LARGE SCALE GENOMIC DNA]</scope>
    <source>
        <strain evidence="5 6">AT3.2</strain>
    </source>
</reference>
<comment type="catalytic activity">
    <reaction evidence="2">
        <text>2 GTP = 3',3'-c-di-GMP + 2 diphosphate</text>
        <dbReference type="Rhea" id="RHEA:24898"/>
        <dbReference type="ChEBI" id="CHEBI:33019"/>
        <dbReference type="ChEBI" id="CHEBI:37565"/>
        <dbReference type="ChEBI" id="CHEBI:58805"/>
        <dbReference type="EC" id="2.7.7.65"/>
    </reaction>
</comment>
<keyword evidence="6" id="KW-1185">Reference proteome</keyword>
<dbReference type="NCBIfam" id="TIGR00254">
    <property type="entry name" value="GGDEF"/>
    <property type="match status" value="1"/>
</dbReference>
<keyword evidence="3" id="KW-0812">Transmembrane</keyword>
<comment type="caution">
    <text evidence="5">The sequence shown here is derived from an EMBL/GenBank/DDBJ whole genome shotgun (WGS) entry which is preliminary data.</text>
</comment>
<dbReference type="InterPro" id="IPR043128">
    <property type="entry name" value="Rev_trsase/Diguanyl_cyclase"/>
</dbReference>
<dbReference type="CDD" id="cd01949">
    <property type="entry name" value="GGDEF"/>
    <property type="match status" value="1"/>
</dbReference>